<dbReference type="EMBL" id="SRLO01005447">
    <property type="protein sequence ID" value="TNN29602.1"/>
    <property type="molecule type" value="Genomic_DNA"/>
</dbReference>
<evidence type="ECO:0000313" key="3">
    <source>
        <dbReference type="Proteomes" id="UP000314294"/>
    </source>
</evidence>
<feature type="region of interest" description="Disordered" evidence="1">
    <location>
        <begin position="1"/>
        <end position="65"/>
    </location>
</feature>
<evidence type="ECO:0000256" key="1">
    <source>
        <dbReference type="SAM" id="MobiDB-lite"/>
    </source>
</evidence>
<reference evidence="2 3" key="1">
    <citation type="submission" date="2019-03" db="EMBL/GenBank/DDBJ databases">
        <title>First draft genome of Liparis tanakae, snailfish: a comprehensive survey of snailfish specific genes.</title>
        <authorList>
            <person name="Kim W."/>
            <person name="Song I."/>
            <person name="Jeong J.-H."/>
            <person name="Kim D."/>
            <person name="Kim S."/>
            <person name="Ryu S."/>
            <person name="Song J.Y."/>
            <person name="Lee S.K."/>
        </authorList>
    </citation>
    <scope>NUCLEOTIDE SEQUENCE [LARGE SCALE GENOMIC DNA]</scope>
    <source>
        <tissue evidence="2">Muscle</tissue>
    </source>
</reference>
<comment type="caution">
    <text evidence="2">The sequence shown here is derived from an EMBL/GenBank/DDBJ whole genome shotgun (WGS) entry which is preliminary data.</text>
</comment>
<dbReference type="AlphaFoldDB" id="A0A4Z2EMK5"/>
<protein>
    <submittedName>
        <fullName evidence="2">Uncharacterized protein</fullName>
    </submittedName>
</protein>
<gene>
    <name evidence="2" type="ORF">EYF80_060248</name>
</gene>
<accession>A0A4Z2EMK5</accession>
<evidence type="ECO:0000313" key="2">
    <source>
        <dbReference type="EMBL" id="TNN29602.1"/>
    </source>
</evidence>
<dbReference type="Proteomes" id="UP000314294">
    <property type="component" value="Unassembled WGS sequence"/>
</dbReference>
<keyword evidence="3" id="KW-1185">Reference proteome</keyword>
<proteinExistence type="predicted"/>
<organism evidence="2 3">
    <name type="scientific">Liparis tanakae</name>
    <name type="common">Tanaka's snailfish</name>
    <dbReference type="NCBI Taxonomy" id="230148"/>
    <lineage>
        <taxon>Eukaryota</taxon>
        <taxon>Metazoa</taxon>
        <taxon>Chordata</taxon>
        <taxon>Craniata</taxon>
        <taxon>Vertebrata</taxon>
        <taxon>Euteleostomi</taxon>
        <taxon>Actinopterygii</taxon>
        <taxon>Neopterygii</taxon>
        <taxon>Teleostei</taxon>
        <taxon>Neoteleostei</taxon>
        <taxon>Acanthomorphata</taxon>
        <taxon>Eupercaria</taxon>
        <taxon>Perciformes</taxon>
        <taxon>Cottioidei</taxon>
        <taxon>Cottales</taxon>
        <taxon>Liparidae</taxon>
        <taxon>Liparis</taxon>
    </lineage>
</organism>
<name>A0A4Z2EMK5_9TELE</name>
<feature type="compositionally biased region" description="Basic and acidic residues" evidence="1">
    <location>
        <begin position="9"/>
        <end position="36"/>
    </location>
</feature>
<sequence length="65" mass="6974">MKRLGGLIPERHHTGREDGRTGGREDGSLMDLRDGNAAEYPDEPELPEGATQEPTADEGKVSGDV</sequence>